<accession>A0A0S7C3K3</accession>
<name>A0A0S7C3K3_9BACT</name>
<evidence type="ECO:0000256" key="1">
    <source>
        <dbReference type="SAM" id="SignalP"/>
    </source>
</evidence>
<keyword evidence="2" id="KW-0378">Hydrolase</keyword>
<dbReference type="EMBL" id="DF968182">
    <property type="protein sequence ID" value="GAP43475.1"/>
    <property type="molecule type" value="Genomic_DNA"/>
</dbReference>
<keyword evidence="2" id="KW-0119">Carbohydrate metabolism</keyword>
<keyword evidence="1" id="KW-0732">Signal</keyword>
<keyword evidence="3" id="KW-1185">Reference proteome</keyword>
<evidence type="ECO:0000313" key="3">
    <source>
        <dbReference type="Proteomes" id="UP000053091"/>
    </source>
</evidence>
<dbReference type="PATRIC" id="fig|1678841.3.peg.1816"/>
<keyword evidence="2" id="KW-0858">Xylan degradation</keyword>
<dbReference type="PROSITE" id="PS51257">
    <property type="entry name" value="PROKAR_LIPOPROTEIN"/>
    <property type="match status" value="1"/>
</dbReference>
<gene>
    <name evidence="2" type="ORF">TBC1_111628</name>
</gene>
<reference evidence="2" key="1">
    <citation type="journal article" date="2015" name="Genome Announc.">
        <title>Draft Genome Sequence of Bacteroidales Strain TBC1, a Novel Isolate from a Methanogenic Wastewater Treatment System.</title>
        <authorList>
            <person name="Tourlousse D.M."/>
            <person name="Matsuura N."/>
            <person name="Sun L."/>
            <person name="Toyonaga M."/>
            <person name="Kuroda K."/>
            <person name="Ohashi A."/>
            <person name="Cruz R."/>
            <person name="Yamaguchi T."/>
            <person name="Sekiguchi Y."/>
        </authorList>
    </citation>
    <scope>NUCLEOTIDE SEQUENCE [LARGE SCALE GENOMIC DNA]</scope>
    <source>
        <strain evidence="2">TBC1</strain>
    </source>
</reference>
<dbReference type="RefSeq" id="WP_062040606.1">
    <property type="nucleotide sequence ID" value="NZ_DF968182.1"/>
</dbReference>
<dbReference type="Gene3D" id="2.60.40.2340">
    <property type="match status" value="1"/>
</dbReference>
<dbReference type="STRING" id="1678841.TBC1_111628"/>
<dbReference type="AlphaFoldDB" id="A0A0S7C3K3"/>
<keyword evidence="2" id="KW-0326">Glycosidase</keyword>
<dbReference type="GO" id="GO:0016798">
    <property type="term" value="F:hydrolase activity, acting on glycosyl bonds"/>
    <property type="evidence" value="ECO:0007669"/>
    <property type="project" value="UniProtKB-KW"/>
</dbReference>
<keyword evidence="2" id="KW-0624">Polysaccharide degradation</keyword>
<protein>
    <submittedName>
        <fullName evidence="2">Putative glycoside hydrolase xylanase</fullName>
    </submittedName>
</protein>
<sequence>MKKLSVLFAFFTTLVLLSTSCTKDDDKPSLKSEKQILGIVFNQFTPAVVATVDQDNKTATAVIPANGNITALIPTITVSSGATVNPASGTVVDFTAPVAFTVTAEDGSTSAYVVTVTSEGGGMGSETLTGSMSANRTLVNRNDGIDYIIDGYFYIEGNALLTVEPGVKIAFTGVGSGISVGENAGLRMVGTAQQPIILTGPVNNQNKGSWDQVSIYSSRSDNQFEYVEFINGGSDEDWAVVVLLYNAKLKMNNCLIDGSLGSGVMTSDVSQKFTGFDNNTIKNCERYPIRMADLSHCSVLNETSQLALNNRPMVWVNGLSMNEDFTLNKTTVPYAFENSAYVEKNLSIGKGVQILFSADTWMNVINSGRLQVNGTASEPVLFSKLDANASNWEGLYISTDHENSLSNCIIEYAGSNSTFKCNVVVDYNAILAMDNVTLRNSKYFGIGLHDDSIITHTNVSFSGNPSGNVYNFDTGEVSGSL</sequence>
<dbReference type="GO" id="GO:0045493">
    <property type="term" value="P:xylan catabolic process"/>
    <property type="evidence" value="ECO:0007669"/>
    <property type="project" value="UniProtKB-KW"/>
</dbReference>
<feature type="signal peptide" evidence="1">
    <location>
        <begin position="1"/>
        <end position="23"/>
    </location>
</feature>
<feature type="chain" id="PRO_5006633513" evidence="1">
    <location>
        <begin position="24"/>
        <end position="481"/>
    </location>
</feature>
<evidence type="ECO:0000313" key="2">
    <source>
        <dbReference type="EMBL" id="GAP43475.1"/>
    </source>
</evidence>
<proteinExistence type="predicted"/>
<dbReference type="OrthoDB" id="713122at2"/>
<dbReference type="Proteomes" id="UP000053091">
    <property type="component" value="Unassembled WGS sequence"/>
</dbReference>
<organism evidence="2">
    <name type="scientific">Lentimicrobium saccharophilum</name>
    <dbReference type="NCBI Taxonomy" id="1678841"/>
    <lineage>
        <taxon>Bacteria</taxon>
        <taxon>Pseudomonadati</taxon>
        <taxon>Bacteroidota</taxon>
        <taxon>Bacteroidia</taxon>
        <taxon>Bacteroidales</taxon>
        <taxon>Lentimicrobiaceae</taxon>
        <taxon>Lentimicrobium</taxon>
    </lineage>
</organism>